<gene>
    <name evidence="2" type="ORF">E3T48_05890</name>
</gene>
<dbReference type="CDD" id="cd09083">
    <property type="entry name" value="EEP-1"/>
    <property type="match status" value="1"/>
</dbReference>
<evidence type="ECO:0000313" key="3">
    <source>
        <dbReference type="Proteomes" id="UP000298313"/>
    </source>
</evidence>
<dbReference type="Proteomes" id="UP000298313">
    <property type="component" value="Unassembled WGS sequence"/>
</dbReference>
<dbReference type="RefSeq" id="WP_134522894.1">
    <property type="nucleotide sequence ID" value="NZ_SOHH01000053.1"/>
</dbReference>
<dbReference type="SUPFAM" id="SSF56219">
    <property type="entry name" value="DNase I-like"/>
    <property type="match status" value="1"/>
</dbReference>
<comment type="caution">
    <text evidence="2">The sequence shown here is derived from an EMBL/GenBank/DDBJ whole genome shotgun (WGS) entry which is preliminary data.</text>
</comment>
<dbReference type="InterPro" id="IPR036691">
    <property type="entry name" value="Endo/exonu/phosph_ase_sf"/>
</dbReference>
<dbReference type="Gene3D" id="3.60.10.10">
    <property type="entry name" value="Endonuclease/exonuclease/phosphatase"/>
    <property type="match status" value="1"/>
</dbReference>
<organism evidence="2 3">
    <name type="scientific">Cryobacterium fucosi</name>
    <dbReference type="NCBI Taxonomy" id="1259157"/>
    <lineage>
        <taxon>Bacteria</taxon>
        <taxon>Bacillati</taxon>
        <taxon>Actinomycetota</taxon>
        <taxon>Actinomycetes</taxon>
        <taxon>Micrococcales</taxon>
        <taxon>Microbacteriaceae</taxon>
        <taxon>Cryobacterium</taxon>
    </lineage>
</organism>
<dbReference type="GO" id="GO:0000175">
    <property type="term" value="F:3'-5'-RNA exonuclease activity"/>
    <property type="evidence" value="ECO:0007669"/>
    <property type="project" value="TreeGrafter"/>
</dbReference>
<dbReference type="PANTHER" id="PTHR12121">
    <property type="entry name" value="CARBON CATABOLITE REPRESSOR PROTEIN 4"/>
    <property type="match status" value="1"/>
</dbReference>
<evidence type="ECO:0000259" key="1">
    <source>
        <dbReference type="Pfam" id="PF03372"/>
    </source>
</evidence>
<dbReference type="AlphaFoldDB" id="A0A4R9BB20"/>
<keyword evidence="2" id="KW-0378">Hydrolase</keyword>
<dbReference type="OrthoDB" id="9793162at2"/>
<dbReference type="InterPro" id="IPR050410">
    <property type="entry name" value="CCR4/nocturin_mRNA_transcr"/>
</dbReference>
<protein>
    <submittedName>
        <fullName evidence="2">Endonuclease/exonuclease/phosphatase family protein</fullName>
    </submittedName>
</protein>
<reference evidence="2 3" key="1">
    <citation type="submission" date="2019-03" db="EMBL/GenBank/DDBJ databases">
        <title>Genomics of glacier-inhabiting Cryobacterium strains.</title>
        <authorList>
            <person name="Liu Q."/>
            <person name="Xin Y.-H."/>
        </authorList>
    </citation>
    <scope>NUCLEOTIDE SEQUENCE [LARGE SCALE GENOMIC DNA]</scope>
    <source>
        <strain evidence="2 3">Hh4</strain>
    </source>
</reference>
<proteinExistence type="predicted"/>
<keyword evidence="2" id="KW-0269">Exonuclease</keyword>
<dbReference type="GO" id="GO:0004519">
    <property type="term" value="F:endonuclease activity"/>
    <property type="evidence" value="ECO:0007669"/>
    <property type="project" value="UniProtKB-KW"/>
</dbReference>
<dbReference type="InterPro" id="IPR005135">
    <property type="entry name" value="Endo/exonuclease/phosphatase"/>
</dbReference>
<evidence type="ECO:0000313" key="2">
    <source>
        <dbReference type="EMBL" id="TFD79457.1"/>
    </source>
</evidence>
<sequence length="296" mass="33424">MTDSALIGPVTAPDLHVMSFNIRRRMPHLNPRSPDRWVHRQPLLKRLLEAEQPALFGVQEALFDQANFVRHTLGERYRSIGYGREANKGGEGCPIFYDSRRLRVLEWKQTALSDTPEVPGSTSWGNRTPRVVVDATFRDIATGIEFQAVNTHFDHRSRTSRLRSADVLRRIVSASPLPTVMTGDFNTDAETDPYDQLTGRGLLLDTWDTAEERLTEIWGTFLNYRPPRHDHKRIDWILVTPGVTVLKAAINVKRYEGGWPSDHAAMQAVVNLAGTTAPPLRQRPHLVAIQSPPVTL</sequence>
<dbReference type="Pfam" id="PF03372">
    <property type="entry name" value="Exo_endo_phos"/>
    <property type="match status" value="1"/>
</dbReference>
<keyword evidence="2" id="KW-0540">Nuclease</keyword>
<feature type="domain" description="Endonuclease/exonuclease/phosphatase" evidence="1">
    <location>
        <begin position="18"/>
        <end position="263"/>
    </location>
</feature>
<name>A0A4R9BB20_9MICO</name>
<keyword evidence="2" id="KW-0255">Endonuclease</keyword>
<accession>A0A4R9BB20</accession>
<dbReference type="PANTHER" id="PTHR12121:SF36">
    <property type="entry name" value="ENDONUCLEASE_EXONUCLEASE_PHOSPHATASE DOMAIN-CONTAINING PROTEIN"/>
    <property type="match status" value="1"/>
</dbReference>
<keyword evidence="3" id="KW-1185">Reference proteome</keyword>
<dbReference type="EMBL" id="SOHH01000053">
    <property type="protein sequence ID" value="TFD79457.1"/>
    <property type="molecule type" value="Genomic_DNA"/>
</dbReference>